<proteinExistence type="predicted"/>
<dbReference type="RefSeq" id="WP_144091493.1">
    <property type="nucleotide sequence ID" value="NZ_VMHM01000003.1"/>
</dbReference>
<feature type="domain" description="Saccharopine dehydrogenase NADP binding" evidence="1">
    <location>
        <begin position="8"/>
        <end position="100"/>
    </location>
</feature>
<dbReference type="InterPro" id="IPR036291">
    <property type="entry name" value="NAD(P)-bd_dom_sf"/>
</dbReference>
<dbReference type="AlphaFoldDB" id="A0A556SUN1"/>
<accession>A0A556SUN1</accession>
<dbReference type="PANTHER" id="PTHR43796">
    <property type="entry name" value="CARBOXYNORSPERMIDINE SYNTHASE"/>
    <property type="match status" value="1"/>
</dbReference>
<dbReference type="Gene3D" id="3.40.50.720">
    <property type="entry name" value="NAD(P)-binding Rossmann-like Domain"/>
    <property type="match status" value="1"/>
</dbReference>
<dbReference type="Pfam" id="PF03435">
    <property type="entry name" value="Sacchrp_dh_NADP"/>
    <property type="match status" value="1"/>
</dbReference>
<name>A0A556SUN1_9GAMM</name>
<protein>
    <submittedName>
        <fullName evidence="2">Saccharopine dehydrogenase</fullName>
    </submittedName>
</protein>
<dbReference type="SUPFAM" id="SSF51735">
    <property type="entry name" value="NAD(P)-binding Rossmann-fold domains"/>
    <property type="match status" value="1"/>
</dbReference>
<gene>
    <name evidence="2" type="ORF">FPQ15_03300</name>
</gene>
<organism evidence="2 3">
    <name type="scientific">Gilliamella apicola</name>
    <dbReference type="NCBI Taxonomy" id="1196095"/>
    <lineage>
        <taxon>Bacteria</taxon>
        <taxon>Pseudomonadati</taxon>
        <taxon>Pseudomonadota</taxon>
        <taxon>Gammaproteobacteria</taxon>
        <taxon>Orbales</taxon>
        <taxon>Orbaceae</taxon>
        <taxon>Gilliamella</taxon>
    </lineage>
</organism>
<dbReference type="InterPro" id="IPR005097">
    <property type="entry name" value="Sacchrp_dh_NADP-bd"/>
</dbReference>
<reference evidence="2 3" key="1">
    <citation type="submission" date="2019-07" db="EMBL/GenBank/DDBJ databases">
        <title>Gilliamella genomes.</title>
        <authorList>
            <person name="Zheng H."/>
        </authorList>
    </citation>
    <scope>NUCLEOTIDE SEQUENCE [LARGE SCALE GENOMIC DNA]</scope>
    <source>
        <strain evidence="2 3">W8127</strain>
    </source>
</reference>
<evidence type="ECO:0000313" key="3">
    <source>
        <dbReference type="Proteomes" id="UP000319483"/>
    </source>
</evidence>
<comment type="caution">
    <text evidence="2">The sequence shown here is derived from an EMBL/GenBank/DDBJ whole genome shotgun (WGS) entry which is preliminary data.</text>
</comment>
<dbReference type="EMBL" id="VMHM01000003">
    <property type="protein sequence ID" value="TSK04851.1"/>
    <property type="molecule type" value="Genomic_DNA"/>
</dbReference>
<dbReference type="Proteomes" id="UP000319483">
    <property type="component" value="Unassembled WGS sequence"/>
</dbReference>
<sequence>MQNNYSDVLILGGTGKVGKTVIDYLLKHSQCQISVVTRNTQLSLDNNRLTSLQFDALDKKLLSQHCKQADLVISCIGPSQIVGSTVADICYQTGTPYIDAGGYDPLLKHLSQLVMAKPSTVPLIINAGLLPGLSGVYPNYLITHYSDKQPIENLEVCYAGRDAWSYNSAWDIIVGLGDFGENRGFCYIANNKLIKVPFFKAANKQTFAEPIGKVSTMLIYSEELRRLTNHYKIPNLKVWGANIGPKAAFSCAIAKLFGYYKTPEKITKAAKRLASASAKDMLKLSPIYSIKCNIKLVDGRIIEGNLLTGDTYLATGTVIAITAKYLLENTVVAGAYSLHEAIPSEVIINQLLAENIIQISTTTHNTLTATEAI</sequence>
<dbReference type="PANTHER" id="PTHR43796:SF2">
    <property type="entry name" value="CARBOXYNORSPERMIDINE SYNTHASE"/>
    <property type="match status" value="1"/>
</dbReference>
<evidence type="ECO:0000313" key="2">
    <source>
        <dbReference type="EMBL" id="TSK04851.1"/>
    </source>
</evidence>
<evidence type="ECO:0000259" key="1">
    <source>
        <dbReference type="Pfam" id="PF03435"/>
    </source>
</evidence>